<reference evidence="2" key="1">
    <citation type="submission" date="2021-06" db="EMBL/GenBank/DDBJ databases">
        <authorList>
            <person name="Arsene-Ploetze F."/>
        </authorList>
    </citation>
    <scope>NUCLEOTIDE SEQUENCE</scope>
    <source>
        <strain evidence="2">SBRY1</strain>
    </source>
</reference>
<dbReference type="AlphaFoldDB" id="A0A9W4H5M0"/>
<comment type="caution">
    <text evidence="2">The sequence shown here is derived from an EMBL/GenBank/DDBJ whole genome shotgun (WGS) entry which is preliminary data.</text>
</comment>
<evidence type="ECO:0000313" key="3">
    <source>
        <dbReference type="Proteomes" id="UP001153328"/>
    </source>
</evidence>
<protein>
    <submittedName>
        <fullName evidence="2">Uncharacterized protein</fullName>
    </submittedName>
</protein>
<dbReference type="Proteomes" id="UP001153328">
    <property type="component" value="Unassembled WGS sequence"/>
</dbReference>
<dbReference type="EMBL" id="CAJVAX010000019">
    <property type="protein sequence ID" value="CAG7652298.1"/>
    <property type="molecule type" value="Genomic_DNA"/>
</dbReference>
<feature type="compositionally biased region" description="Low complexity" evidence="1">
    <location>
        <begin position="1"/>
        <end position="15"/>
    </location>
</feature>
<feature type="region of interest" description="Disordered" evidence="1">
    <location>
        <begin position="1"/>
        <end position="60"/>
    </location>
</feature>
<proteinExistence type="predicted"/>
<name>A0A9W4H5M0_9ACTN</name>
<keyword evidence="3" id="KW-1185">Reference proteome</keyword>
<evidence type="ECO:0000313" key="2">
    <source>
        <dbReference type="EMBL" id="CAG7652298.1"/>
    </source>
</evidence>
<organism evidence="2 3">
    <name type="scientific">Actinacidiphila bryophytorum</name>
    <dbReference type="NCBI Taxonomy" id="1436133"/>
    <lineage>
        <taxon>Bacteria</taxon>
        <taxon>Bacillati</taxon>
        <taxon>Actinomycetota</taxon>
        <taxon>Actinomycetes</taxon>
        <taxon>Kitasatosporales</taxon>
        <taxon>Streptomycetaceae</taxon>
        <taxon>Actinacidiphila</taxon>
    </lineage>
</organism>
<evidence type="ECO:0000256" key="1">
    <source>
        <dbReference type="SAM" id="MobiDB-lite"/>
    </source>
</evidence>
<sequence length="60" mass="5964">MGTAATTPGARGTGRATHHPPVVRMRQKQPLSAGGDVQAVDGWARSSAPRASPGGTPSAS</sequence>
<gene>
    <name evidence="2" type="ORF">SBRY_50838</name>
</gene>
<accession>A0A9W4H5M0</accession>